<dbReference type="AlphaFoldDB" id="Q1IX05"/>
<dbReference type="EMBL" id="CP000359">
    <property type="protein sequence ID" value="ABF46229.1"/>
    <property type="molecule type" value="Genomic_DNA"/>
</dbReference>
<accession>Q1IX05</accession>
<dbReference type="Proteomes" id="UP000002431">
    <property type="component" value="Chromosome"/>
</dbReference>
<proteinExistence type="predicted"/>
<name>Q1IX05_DEIGD</name>
<evidence type="ECO:0000313" key="2">
    <source>
        <dbReference type="EMBL" id="ABF46229.1"/>
    </source>
</evidence>
<keyword evidence="1" id="KW-0732">Signal</keyword>
<reference evidence="2" key="1">
    <citation type="submission" date="2006-04" db="EMBL/GenBank/DDBJ databases">
        <title>Complete sequence of chromosome of Deinococcus geothermalis DSM 11300.</title>
        <authorList>
            <consortium name="US DOE Joint Genome Institute"/>
            <person name="Copeland A."/>
            <person name="Lucas S."/>
            <person name="Lapidus A."/>
            <person name="Barry K."/>
            <person name="Detter J.C."/>
            <person name="Glavina del Rio T."/>
            <person name="Hammon N."/>
            <person name="Israni S."/>
            <person name="Dalin E."/>
            <person name="Tice H."/>
            <person name="Pitluck S."/>
            <person name="Brettin T."/>
            <person name="Bruce D."/>
            <person name="Han C."/>
            <person name="Tapia R."/>
            <person name="Saunders E."/>
            <person name="Gilna P."/>
            <person name="Schmutz J."/>
            <person name="Larimer F."/>
            <person name="Land M."/>
            <person name="Hauser L."/>
            <person name="Kyrpides N."/>
            <person name="Kim E."/>
            <person name="Daly M.J."/>
            <person name="Fredrickson J.K."/>
            <person name="Makarova K.S."/>
            <person name="Gaidamakova E.K."/>
            <person name="Zhai M."/>
            <person name="Richardson P."/>
        </authorList>
    </citation>
    <scope>NUCLEOTIDE SEQUENCE</scope>
    <source>
        <strain evidence="2">DSM 11300</strain>
    </source>
</reference>
<evidence type="ECO:0000313" key="3">
    <source>
        <dbReference type="Proteomes" id="UP000002431"/>
    </source>
</evidence>
<feature type="chain" id="PRO_5004192107" evidence="1">
    <location>
        <begin position="23"/>
        <end position="194"/>
    </location>
</feature>
<dbReference type="KEGG" id="dge:Dgeo_1935"/>
<protein>
    <submittedName>
        <fullName evidence="2">Uncharacterized protein</fullName>
    </submittedName>
</protein>
<evidence type="ECO:0000256" key="1">
    <source>
        <dbReference type="SAM" id="SignalP"/>
    </source>
</evidence>
<dbReference type="STRING" id="319795.Dgeo_1935"/>
<sequence length="194" mass="21118">MSWLWSRSIPLALLSLVSLALARGGTAPVTYRASFEGGVEAWQGARVLWRTPLKASRDEVQVLGNVLLVEGFAGENEVTYVLSRGDRHILAQPAGHLTGTLADGATLTFVDFRLRSGEVIRTLLDRHGQAGVQRVNLWSLFPPDCKAEKGSAGSLRLDERGPLLFLFHGLAGHCEGILSFDFQGNVGLTLKRVR</sequence>
<dbReference type="RefSeq" id="WP_011531056.1">
    <property type="nucleotide sequence ID" value="NC_008025.1"/>
</dbReference>
<gene>
    <name evidence="2" type="ordered locus">Dgeo_1935</name>
</gene>
<keyword evidence="3" id="KW-1185">Reference proteome</keyword>
<feature type="signal peptide" evidence="1">
    <location>
        <begin position="1"/>
        <end position="22"/>
    </location>
</feature>
<dbReference type="HOGENOM" id="CLU_1400483_0_0_0"/>
<organism evidence="2 3">
    <name type="scientific">Deinococcus geothermalis (strain DSM 11300 / CIP 105573 / AG-3a)</name>
    <dbReference type="NCBI Taxonomy" id="319795"/>
    <lineage>
        <taxon>Bacteria</taxon>
        <taxon>Thermotogati</taxon>
        <taxon>Deinococcota</taxon>
        <taxon>Deinococci</taxon>
        <taxon>Deinococcales</taxon>
        <taxon>Deinococcaceae</taxon>
        <taxon>Deinococcus</taxon>
    </lineage>
</organism>